<evidence type="ECO:0000259" key="1">
    <source>
        <dbReference type="Pfam" id="PF13843"/>
    </source>
</evidence>
<reference evidence="2" key="1">
    <citation type="submission" date="2016-04" db="EMBL/GenBank/DDBJ databases">
        <authorList>
            <person name="Calderon-Fernandez G.M.Sr."/>
        </authorList>
    </citation>
    <scope>NUCLEOTIDE SEQUENCE</scope>
    <source>
        <strain evidence="2">Int1</strain>
        <tissue evidence="2">Integument</tissue>
    </source>
</reference>
<dbReference type="AlphaFoldDB" id="A0A170VS01"/>
<feature type="domain" description="PiggyBac transposable element-derived protein" evidence="1">
    <location>
        <begin position="10"/>
        <end position="61"/>
    </location>
</feature>
<feature type="non-terminal residue" evidence="2">
    <location>
        <position position="1"/>
    </location>
</feature>
<proteinExistence type="predicted"/>
<dbReference type="PANTHER" id="PTHR46599:SF3">
    <property type="entry name" value="PIGGYBAC TRANSPOSABLE ELEMENT-DERIVED PROTEIN 4"/>
    <property type="match status" value="1"/>
</dbReference>
<dbReference type="EMBL" id="GEMB01006450">
    <property type="protein sequence ID" value="JAR96890.1"/>
    <property type="molecule type" value="Transcribed_RNA"/>
</dbReference>
<dbReference type="Pfam" id="PF13843">
    <property type="entry name" value="DDE_Tnp_1_7"/>
    <property type="match status" value="1"/>
</dbReference>
<organism evidence="2">
    <name type="scientific">Triatoma infestans</name>
    <name type="common">Assassin bug</name>
    <dbReference type="NCBI Taxonomy" id="30076"/>
    <lineage>
        <taxon>Eukaryota</taxon>
        <taxon>Metazoa</taxon>
        <taxon>Ecdysozoa</taxon>
        <taxon>Arthropoda</taxon>
        <taxon>Hexapoda</taxon>
        <taxon>Insecta</taxon>
        <taxon>Pterygota</taxon>
        <taxon>Neoptera</taxon>
        <taxon>Paraneoptera</taxon>
        <taxon>Hemiptera</taxon>
        <taxon>Heteroptera</taxon>
        <taxon>Panheteroptera</taxon>
        <taxon>Cimicomorpha</taxon>
        <taxon>Reduviidae</taxon>
        <taxon>Triatominae</taxon>
        <taxon>Triatoma</taxon>
    </lineage>
</organism>
<protein>
    <submittedName>
        <fullName evidence="2">Piggybac transposable element-derived protein 4-like protein</fullName>
    </submittedName>
</protein>
<dbReference type="PANTHER" id="PTHR46599">
    <property type="entry name" value="PIGGYBAC TRANSPOSABLE ELEMENT-DERIVED PROTEIN 4"/>
    <property type="match status" value="1"/>
</dbReference>
<accession>A0A170VS01</accession>
<reference evidence="2" key="2">
    <citation type="journal article" date="2017" name="J. Med. Entomol.">
        <title>Transcriptome Analysis of the Triatoma infestans (Hemiptera: Reduviidae) Integument.</title>
        <authorList>
            <person name="Calderon-Fernandez G.M."/>
            <person name="Moriconi D.E."/>
            <person name="Dulbecco A.B."/>
            <person name="Juarez M.P."/>
        </authorList>
    </citation>
    <scope>NUCLEOTIDE SEQUENCE</scope>
    <source>
        <strain evidence="2">Int1</strain>
        <tissue evidence="2">Integument</tissue>
    </source>
</reference>
<evidence type="ECO:0000313" key="2">
    <source>
        <dbReference type="EMBL" id="JAR96890.1"/>
    </source>
</evidence>
<name>A0A170VS01_TRIIF</name>
<dbReference type="InterPro" id="IPR029526">
    <property type="entry name" value="PGBD"/>
</dbReference>
<sequence length="78" mass="9271">NTINMHATRIIQSHSEIQKPGRDIVMDESMVTFRERLCFRQYIPNKSHKYGIKLYKLCTADLQHKGVYRKRDCSTITR</sequence>